<feature type="signal peptide" evidence="9">
    <location>
        <begin position="1"/>
        <end position="26"/>
    </location>
</feature>
<dbReference type="CDD" id="cd02968">
    <property type="entry name" value="SCO"/>
    <property type="match status" value="1"/>
</dbReference>
<evidence type="ECO:0000256" key="7">
    <source>
        <dbReference type="PROSITE-ProRule" id="PRU00433"/>
    </source>
</evidence>
<keyword evidence="4 7" id="KW-0408">Iron</keyword>
<dbReference type="InterPro" id="IPR003782">
    <property type="entry name" value="SCO1/SenC"/>
</dbReference>
<keyword evidence="3 5" id="KW-0479">Metal-binding</keyword>
<keyword evidence="9" id="KW-0732">Signal</keyword>
<comment type="similarity">
    <text evidence="1">Belongs to the SCO1/2 family.</text>
</comment>
<evidence type="ECO:0000256" key="6">
    <source>
        <dbReference type="PIRSR" id="PIRSR603782-2"/>
    </source>
</evidence>
<keyword evidence="2 7" id="KW-0349">Heme</keyword>
<dbReference type="AlphaFoldDB" id="A0A932CR49"/>
<dbReference type="Gene3D" id="1.10.760.10">
    <property type="entry name" value="Cytochrome c-like domain"/>
    <property type="match status" value="1"/>
</dbReference>
<feature type="binding site" evidence="5">
    <location>
        <position position="82"/>
    </location>
    <ligand>
        <name>Cu cation</name>
        <dbReference type="ChEBI" id="CHEBI:23378"/>
    </ligand>
</feature>
<keyword evidence="6" id="KW-1015">Disulfide bond</keyword>
<protein>
    <submittedName>
        <fullName evidence="11">SCO family protein</fullName>
    </submittedName>
</protein>
<feature type="region of interest" description="Disordered" evidence="8">
    <location>
        <begin position="308"/>
        <end position="338"/>
    </location>
</feature>
<gene>
    <name evidence="11" type="ORF">HYY20_13865</name>
</gene>
<dbReference type="GO" id="GO:0046872">
    <property type="term" value="F:metal ion binding"/>
    <property type="evidence" value="ECO:0007669"/>
    <property type="project" value="UniProtKB-KW"/>
</dbReference>
<evidence type="ECO:0000256" key="5">
    <source>
        <dbReference type="PIRSR" id="PIRSR603782-1"/>
    </source>
</evidence>
<dbReference type="InterPro" id="IPR009056">
    <property type="entry name" value="Cyt_c-like_dom"/>
</dbReference>
<feature type="binding site" evidence="5">
    <location>
        <position position="78"/>
    </location>
    <ligand>
        <name>Cu cation</name>
        <dbReference type="ChEBI" id="CHEBI:23378"/>
    </ligand>
</feature>
<evidence type="ECO:0000259" key="10">
    <source>
        <dbReference type="PROSITE" id="PS51007"/>
    </source>
</evidence>
<dbReference type="PANTHER" id="PTHR12151">
    <property type="entry name" value="ELECTRON TRANSPORT PROTIN SCO1/SENC FAMILY MEMBER"/>
    <property type="match status" value="1"/>
</dbReference>
<evidence type="ECO:0000256" key="8">
    <source>
        <dbReference type="SAM" id="MobiDB-lite"/>
    </source>
</evidence>
<keyword evidence="5" id="KW-0186">Copper</keyword>
<dbReference type="Gene3D" id="3.40.30.10">
    <property type="entry name" value="Glutaredoxin"/>
    <property type="match status" value="1"/>
</dbReference>
<dbReference type="Pfam" id="PF02630">
    <property type="entry name" value="SCO1-SenC"/>
    <property type="match status" value="1"/>
</dbReference>
<evidence type="ECO:0000313" key="11">
    <source>
        <dbReference type="EMBL" id="MBI2877958.1"/>
    </source>
</evidence>
<evidence type="ECO:0000256" key="3">
    <source>
        <dbReference type="ARBA" id="ARBA00022723"/>
    </source>
</evidence>
<dbReference type="InterPro" id="IPR036909">
    <property type="entry name" value="Cyt_c-like_dom_sf"/>
</dbReference>
<dbReference type="PROSITE" id="PS51007">
    <property type="entry name" value="CYTC"/>
    <property type="match status" value="1"/>
</dbReference>
<comment type="caution">
    <text evidence="11">The sequence shown here is derived from an EMBL/GenBank/DDBJ whole genome shotgun (WGS) entry which is preliminary data.</text>
</comment>
<feature type="disulfide bond" description="Redox-active" evidence="6">
    <location>
        <begin position="78"/>
        <end position="82"/>
    </location>
</feature>
<dbReference type="SUPFAM" id="SSF46626">
    <property type="entry name" value="Cytochrome c"/>
    <property type="match status" value="1"/>
</dbReference>
<dbReference type="GO" id="GO:0009055">
    <property type="term" value="F:electron transfer activity"/>
    <property type="evidence" value="ECO:0007669"/>
    <property type="project" value="InterPro"/>
</dbReference>
<dbReference type="Proteomes" id="UP000769766">
    <property type="component" value="Unassembled WGS sequence"/>
</dbReference>
<evidence type="ECO:0000256" key="9">
    <source>
        <dbReference type="SAM" id="SignalP"/>
    </source>
</evidence>
<evidence type="ECO:0000256" key="1">
    <source>
        <dbReference type="ARBA" id="ARBA00010996"/>
    </source>
</evidence>
<evidence type="ECO:0000256" key="4">
    <source>
        <dbReference type="ARBA" id="ARBA00023004"/>
    </source>
</evidence>
<dbReference type="Pfam" id="PF00034">
    <property type="entry name" value="Cytochrom_C"/>
    <property type="match status" value="1"/>
</dbReference>
<proteinExistence type="inferred from homology"/>
<feature type="compositionally biased region" description="Basic and acidic residues" evidence="8">
    <location>
        <begin position="312"/>
        <end position="330"/>
    </location>
</feature>
<dbReference type="SUPFAM" id="SSF52833">
    <property type="entry name" value="Thioredoxin-like"/>
    <property type="match status" value="1"/>
</dbReference>
<feature type="chain" id="PRO_5037612110" evidence="9">
    <location>
        <begin position="27"/>
        <end position="338"/>
    </location>
</feature>
<feature type="domain" description="Cytochrome c" evidence="10">
    <location>
        <begin position="215"/>
        <end position="307"/>
    </location>
</feature>
<reference evidence="11" key="1">
    <citation type="submission" date="2020-07" db="EMBL/GenBank/DDBJ databases">
        <title>Huge and variable diversity of episymbiotic CPR bacteria and DPANN archaea in groundwater ecosystems.</title>
        <authorList>
            <person name="He C.Y."/>
            <person name="Keren R."/>
            <person name="Whittaker M."/>
            <person name="Farag I.F."/>
            <person name="Doudna J."/>
            <person name="Cate J.H.D."/>
            <person name="Banfield J.F."/>
        </authorList>
    </citation>
    <scope>NUCLEOTIDE SEQUENCE</scope>
    <source>
        <strain evidence="11">NC_groundwater_672_Ag_B-0.1um_62_36</strain>
    </source>
</reference>
<dbReference type="EMBL" id="JACPRF010000421">
    <property type="protein sequence ID" value="MBI2877958.1"/>
    <property type="molecule type" value="Genomic_DNA"/>
</dbReference>
<accession>A0A932CR49</accession>
<evidence type="ECO:0000313" key="12">
    <source>
        <dbReference type="Proteomes" id="UP000769766"/>
    </source>
</evidence>
<sequence>MRKSLVVGRFMTVAALLLAFSTPGTLGGTSSAAPKDSPWGENYFPNVPLVTHDGKTVRFYDDLIKDKKVLINFIYAGCEKACPLATARLVQVQKLLGPRVGRDIFIYSITLDPEHDTPRVLKEYAEKYGAGPGWLFLTGRREEIDAVRFKLGERGEEKEDHNNLVRVGDGAKGQWMRLPLFGDLNFLVVEIGKTLDPNWYAGKPVESYAEAPRLKIPEPGQVLFQTRCALCHTLGEGDLLGPDLKGVTARRERVWLARFIAAPDRMRASKDSIAVELFAKYNMVSMPNLGLTGTEVADLINYLEAQTTAGRGSRDASGNEKEAPRGEGQRQADPGGGR</sequence>
<name>A0A932CR49_UNCTE</name>
<organism evidence="11 12">
    <name type="scientific">Tectimicrobiota bacterium</name>
    <dbReference type="NCBI Taxonomy" id="2528274"/>
    <lineage>
        <taxon>Bacteria</taxon>
        <taxon>Pseudomonadati</taxon>
        <taxon>Nitrospinota/Tectimicrobiota group</taxon>
        <taxon>Candidatus Tectimicrobiota</taxon>
    </lineage>
</organism>
<dbReference type="InterPro" id="IPR036249">
    <property type="entry name" value="Thioredoxin-like_sf"/>
</dbReference>
<evidence type="ECO:0000256" key="2">
    <source>
        <dbReference type="ARBA" id="ARBA00022617"/>
    </source>
</evidence>
<dbReference type="GO" id="GO:0020037">
    <property type="term" value="F:heme binding"/>
    <property type="evidence" value="ECO:0007669"/>
    <property type="project" value="InterPro"/>
</dbReference>
<dbReference type="PANTHER" id="PTHR12151:SF5">
    <property type="entry name" value="AT19154P"/>
    <property type="match status" value="1"/>
</dbReference>